<evidence type="ECO:0000259" key="1">
    <source>
        <dbReference type="SMART" id="SM00881"/>
    </source>
</evidence>
<dbReference type="KEGG" id="bse:Bsel_1920"/>
<accession>D6XUD8</accession>
<dbReference type="SUPFAM" id="SSF51735">
    <property type="entry name" value="NAD(P)-binding Rossmann-fold domains"/>
    <property type="match status" value="1"/>
</dbReference>
<dbReference type="SMART" id="SM00881">
    <property type="entry name" value="CoA_binding"/>
    <property type="match status" value="1"/>
</dbReference>
<dbReference type="STRING" id="439292.Bsel_1920"/>
<gene>
    <name evidence="2" type="ordered locus">Bsel_1920</name>
</gene>
<proteinExistence type="predicted"/>
<dbReference type="RefSeq" id="WP_013172846.1">
    <property type="nucleotide sequence ID" value="NC_014219.1"/>
</dbReference>
<sequence length="137" mass="15185">MNNPDMKTIKTILEEAKTIAVVGLSDKPSRTSYQVAEVLVNAGYRVIPVNPRVEEVFGVQAVGSLNDIEEKVDIVNVFRRSELLKEMVPDVLASEAPVFWAQMGVYDEDVADQLNEAGKTVIMDRCIKVDYASLLNV</sequence>
<evidence type="ECO:0000313" key="3">
    <source>
        <dbReference type="Proteomes" id="UP000000271"/>
    </source>
</evidence>
<dbReference type="OrthoDB" id="9804695at2"/>
<keyword evidence="3" id="KW-1185">Reference proteome</keyword>
<dbReference type="HOGENOM" id="CLU_112567_0_0_9"/>
<name>D6XUD8_BACIE</name>
<dbReference type="EMBL" id="CP001791">
    <property type="protein sequence ID" value="ADH99424.1"/>
    <property type="molecule type" value="Genomic_DNA"/>
</dbReference>
<evidence type="ECO:0000313" key="2">
    <source>
        <dbReference type="EMBL" id="ADH99424.1"/>
    </source>
</evidence>
<reference evidence="2" key="1">
    <citation type="submission" date="2009-10" db="EMBL/GenBank/DDBJ databases">
        <title>Complete sequence of Bacillus selenitireducens MLS10.</title>
        <authorList>
            <consortium name="US DOE Joint Genome Institute"/>
            <person name="Lucas S."/>
            <person name="Copeland A."/>
            <person name="Lapidus A."/>
            <person name="Glavina del Rio T."/>
            <person name="Dalin E."/>
            <person name="Tice H."/>
            <person name="Bruce D."/>
            <person name="Goodwin L."/>
            <person name="Pitluck S."/>
            <person name="Sims D."/>
            <person name="Brettin T."/>
            <person name="Detter J.C."/>
            <person name="Han C."/>
            <person name="Larimer F."/>
            <person name="Land M."/>
            <person name="Hauser L."/>
            <person name="Kyrpides N."/>
            <person name="Ovchinnikova G."/>
            <person name="Stolz J."/>
        </authorList>
    </citation>
    <scope>NUCLEOTIDE SEQUENCE [LARGE SCALE GENOMIC DNA]</scope>
    <source>
        <strain evidence="2">MLS10</strain>
    </source>
</reference>
<dbReference type="Proteomes" id="UP000000271">
    <property type="component" value="Chromosome"/>
</dbReference>
<dbReference type="Pfam" id="PF13380">
    <property type="entry name" value="CoA_binding_2"/>
    <property type="match status" value="1"/>
</dbReference>
<dbReference type="InterPro" id="IPR003781">
    <property type="entry name" value="CoA-bd"/>
</dbReference>
<dbReference type="PANTHER" id="PTHR33303:SF2">
    <property type="entry name" value="COA-BINDING DOMAIN-CONTAINING PROTEIN"/>
    <property type="match status" value="1"/>
</dbReference>
<protein>
    <submittedName>
        <fullName evidence="2">CoA-binding domain protein</fullName>
    </submittedName>
</protein>
<feature type="domain" description="CoA-binding" evidence="1">
    <location>
        <begin position="13"/>
        <end position="105"/>
    </location>
</feature>
<dbReference type="Gene3D" id="3.40.50.720">
    <property type="entry name" value="NAD(P)-binding Rossmann-like Domain"/>
    <property type="match status" value="1"/>
</dbReference>
<dbReference type="AlphaFoldDB" id="D6XUD8"/>
<dbReference type="PANTHER" id="PTHR33303">
    <property type="entry name" value="CYTOPLASMIC PROTEIN-RELATED"/>
    <property type="match status" value="1"/>
</dbReference>
<organism evidence="2 3">
    <name type="scientific">Bacillus selenitireducens (strain ATCC 700615 / DSM 15326 / MLS10)</name>
    <dbReference type="NCBI Taxonomy" id="439292"/>
    <lineage>
        <taxon>Bacteria</taxon>
        <taxon>Bacillati</taxon>
        <taxon>Bacillota</taxon>
        <taxon>Bacilli</taxon>
        <taxon>Bacillales</taxon>
        <taxon>Bacillaceae</taxon>
        <taxon>Salisediminibacterium</taxon>
    </lineage>
</organism>
<dbReference type="InterPro" id="IPR036291">
    <property type="entry name" value="NAD(P)-bd_dom_sf"/>
</dbReference>
<dbReference type="eggNOG" id="COG1832">
    <property type="taxonomic scope" value="Bacteria"/>
</dbReference>